<feature type="binding site" evidence="17">
    <location>
        <position position="465"/>
    </location>
    <ligand>
        <name>AMP</name>
        <dbReference type="ChEBI" id="CHEBI:456215"/>
    </ligand>
</feature>
<evidence type="ECO:0000313" key="23">
    <source>
        <dbReference type="Proteomes" id="UP000306544"/>
    </source>
</evidence>
<dbReference type="NCBIfam" id="TIGR00196">
    <property type="entry name" value="yjeF_cterm"/>
    <property type="match status" value="1"/>
</dbReference>
<dbReference type="PIRSF" id="PIRSF017184">
    <property type="entry name" value="Nnr"/>
    <property type="match status" value="1"/>
</dbReference>
<evidence type="ECO:0000256" key="18">
    <source>
        <dbReference type="HAMAP-Rule" id="MF_01966"/>
    </source>
</evidence>
<dbReference type="PROSITE" id="PS01050">
    <property type="entry name" value="YJEF_C_2"/>
    <property type="match status" value="1"/>
</dbReference>
<dbReference type="GO" id="GO:0110051">
    <property type="term" value="P:metabolite repair"/>
    <property type="evidence" value="ECO:0007669"/>
    <property type="project" value="TreeGrafter"/>
</dbReference>
<evidence type="ECO:0000259" key="21">
    <source>
        <dbReference type="PROSITE" id="PS51385"/>
    </source>
</evidence>
<dbReference type="GO" id="GO:0046496">
    <property type="term" value="P:nicotinamide nucleotide metabolic process"/>
    <property type="evidence" value="ECO:0007669"/>
    <property type="project" value="UniProtKB-UniRule"/>
</dbReference>
<keyword evidence="9 18" id="KW-0630">Potassium</keyword>
<evidence type="ECO:0000256" key="1">
    <source>
        <dbReference type="ARBA" id="ARBA00000013"/>
    </source>
</evidence>
<evidence type="ECO:0000256" key="11">
    <source>
        <dbReference type="ARBA" id="ARBA00023235"/>
    </source>
</evidence>
<dbReference type="InterPro" id="IPR030677">
    <property type="entry name" value="Nnr"/>
</dbReference>
<feature type="binding site" evidence="18">
    <location>
        <position position="182"/>
    </location>
    <ligand>
        <name>K(+)</name>
        <dbReference type="ChEBI" id="CHEBI:29103"/>
    </ligand>
</feature>
<feature type="binding site" evidence="17">
    <location>
        <position position="389"/>
    </location>
    <ligand>
        <name>(6S)-NADPHX</name>
        <dbReference type="ChEBI" id="CHEBI:64076"/>
    </ligand>
</feature>
<feature type="binding site" evidence="17">
    <location>
        <position position="466"/>
    </location>
    <ligand>
        <name>(6S)-NADPHX</name>
        <dbReference type="ChEBI" id="CHEBI:64076"/>
    </ligand>
</feature>
<evidence type="ECO:0000256" key="17">
    <source>
        <dbReference type="HAMAP-Rule" id="MF_01965"/>
    </source>
</evidence>
<evidence type="ECO:0000256" key="9">
    <source>
        <dbReference type="ARBA" id="ARBA00022958"/>
    </source>
</evidence>
<feature type="binding site" evidence="18">
    <location>
        <position position="88"/>
    </location>
    <ligand>
        <name>K(+)</name>
        <dbReference type="ChEBI" id="CHEBI:29103"/>
    </ligand>
</feature>
<comment type="function">
    <text evidence="17">Catalyzes the dehydration of the S-form of NAD(P)HX at the expense of ADP, which is converted to AMP. Together with NAD(P)HX epimerase, which catalyzes the epimerization of the S- and R-forms, the enzyme allows the repair of both epimers of NAD(P)HX, a damaged form of NAD(P)H that is a result of enzymatic or heat-dependent hydration.</text>
</comment>
<dbReference type="HAMAP" id="MF_01966">
    <property type="entry name" value="NADHX_epimerase"/>
    <property type="match status" value="1"/>
</dbReference>
<proteinExistence type="inferred from homology"/>
<dbReference type="Proteomes" id="UP000306544">
    <property type="component" value="Unassembled WGS sequence"/>
</dbReference>
<comment type="similarity">
    <text evidence="4 19">In the C-terminal section; belongs to the NnrD/CARKD family.</text>
</comment>
<comment type="catalytic activity">
    <reaction evidence="16 17 19">
        <text>(6S)-NADPHX + ADP = AMP + phosphate + NADPH + H(+)</text>
        <dbReference type="Rhea" id="RHEA:32235"/>
        <dbReference type="ChEBI" id="CHEBI:15378"/>
        <dbReference type="ChEBI" id="CHEBI:43474"/>
        <dbReference type="ChEBI" id="CHEBI:57783"/>
        <dbReference type="ChEBI" id="CHEBI:64076"/>
        <dbReference type="ChEBI" id="CHEBI:456215"/>
        <dbReference type="ChEBI" id="CHEBI:456216"/>
        <dbReference type="EC" id="4.2.1.136"/>
    </reaction>
</comment>
<feature type="binding site" evidence="18">
    <location>
        <begin position="147"/>
        <end position="153"/>
    </location>
    <ligand>
        <name>(6S)-NADPHX</name>
        <dbReference type="ChEBI" id="CHEBI:64076"/>
    </ligand>
</feature>
<name>A0A5R9AFA7_9MICC</name>
<dbReference type="PROSITE" id="PS51383">
    <property type="entry name" value="YJEF_C_3"/>
    <property type="match status" value="1"/>
</dbReference>
<dbReference type="Pfam" id="PF01256">
    <property type="entry name" value="Carb_kinase"/>
    <property type="match status" value="1"/>
</dbReference>
<comment type="caution">
    <text evidence="22">The sequence shown here is derived from an EMBL/GenBank/DDBJ whole genome shotgun (WGS) entry which is preliminary data.</text>
</comment>
<evidence type="ECO:0000256" key="4">
    <source>
        <dbReference type="ARBA" id="ARBA00009524"/>
    </source>
</evidence>
<dbReference type="EC" id="4.2.1.136" evidence="19"/>
<dbReference type="NCBIfam" id="TIGR00197">
    <property type="entry name" value="yjeF_nterm"/>
    <property type="match status" value="1"/>
</dbReference>
<evidence type="ECO:0000256" key="15">
    <source>
        <dbReference type="ARBA" id="ARBA00048238"/>
    </source>
</evidence>
<dbReference type="InterPro" id="IPR036652">
    <property type="entry name" value="YjeF_N_dom_sf"/>
</dbReference>
<comment type="caution">
    <text evidence="18">Lacks conserved residue(s) required for the propagation of feature annotation.</text>
</comment>
<feature type="domain" description="YjeF C-terminal" evidence="20">
    <location>
        <begin position="242"/>
        <end position="519"/>
    </location>
</feature>
<dbReference type="AlphaFoldDB" id="A0A5R9AFA7"/>
<dbReference type="Gene3D" id="3.40.50.10260">
    <property type="entry name" value="YjeF N-terminal domain"/>
    <property type="match status" value="1"/>
</dbReference>
<evidence type="ECO:0000256" key="2">
    <source>
        <dbReference type="ARBA" id="ARBA00000909"/>
    </source>
</evidence>
<evidence type="ECO:0000256" key="10">
    <source>
        <dbReference type="ARBA" id="ARBA00023027"/>
    </source>
</evidence>
<reference evidence="22 23" key="1">
    <citation type="submission" date="2019-05" db="EMBL/GenBank/DDBJ databases">
        <title>Nesterenkonia sp. GY239, isolated from the Southern Atlantic Ocean.</title>
        <authorList>
            <person name="Zhang G."/>
        </authorList>
    </citation>
    <scope>NUCLEOTIDE SEQUENCE [LARGE SCALE GENOMIC DNA]</scope>
    <source>
        <strain evidence="22 23">GY239</strain>
    </source>
</reference>
<dbReference type="GO" id="GO:0046872">
    <property type="term" value="F:metal ion binding"/>
    <property type="evidence" value="ECO:0007669"/>
    <property type="project" value="UniProtKB-UniRule"/>
</dbReference>
<comment type="function">
    <text evidence="14 19">Bifunctional enzyme that catalyzes the epimerization of the S- and R-forms of NAD(P)HX and the dehydration of the S-form of NAD(P)HX at the expense of ADP, which is converted to AMP. This allows the repair of both epimers of NAD(P)HX, a damaged form of NAD(P)H that is a result of enzymatic or heat-dependent hydration.</text>
</comment>
<comment type="catalytic activity">
    <reaction evidence="2 18 19">
        <text>(6R)-NADPHX = (6S)-NADPHX</text>
        <dbReference type="Rhea" id="RHEA:32227"/>
        <dbReference type="ChEBI" id="CHEBI:64076"/>
        <dbReference type="ChEBI" id="CHEBI:64077"/>
        <dbReference type="EC" id="5.1.99.6"/>
    </reaction>
</comment>
<protein>
    <recommendedName>
        <fullName evidence="19">Bifunctional NAD(P)H-hydrate repair enzyme</fullName>
    </recommendedName>
    <alternativeName>
        <fullName evidence="19">Nicotinamide nucleotide repair protein</fullName>
    </alternativeName>
    <domain>
        <recommendedName>
            <fullName evidence="19">ADP-dependent (S)-NAD(P)H-hydrate dehydratase</fullName>
            <ecNumber evidence="19">4.2.1.136</ecNumber>
        </recommendedName>
        <alternativeName>
            <fullName evidence="19">ADP-dependent NAD(P)HX dehydratase</fullName>
        </alternativeName>
    </domain>
    <domain>
        <recommendedName>
            <fullName evidence="19">NAD(P)H-hydrate epimerase</fullName>
            <ecNumber evidence="19">5.1.99.6</ecNumber>
        </recommendedName>
    </domain>
</protein>
<dbReference type="CDD" id="cd01171">
    <property type="entry name" value="YXKO-related"/>
    <property type="match status" value="1"/>
</dbReference>
<evidence type="ECO:0000256" key="8">
    <source>
        <dbReference type="ARBA" id="ARBA00022857"/>
    </source>
</evidence>
<keyword evidence="5 18" id="KW-0479">Metal-binding</keyword>
<dbReference type="Gene3D" id="3.40.1190.20">
    <property type="match status" value="1"/>
</dbReference>
<dbReference type="EMBL" id="VAWA01000005">
    <property type="protein sequence ID" value="TLP77170.1"/>
    <property type="molecule type" value="Genomic_DNA"/>
</dbReference>
<feature type="binding site" evidence="18">
    <location>
        <begin position="87"/>
        <end position="91"/>
    </location>
    <ligand>
        <name>(6S)-NADPHX</name>
        <dbReference type="ChEBI" id="CHEBI:64076"/>
    </ligand>
</feature>
<feature type="binding site" evidence="18">
    <location>
        <position position="179"/>
    </location>
    <ligand>
        <name>(6S)-NADPHX</name>
        <dbReference type="ChEBI" id="CHEBI:64076"/>
    </ligand>
</feature>
<dbReference type="HAMAP" id="MF_01965">
    <property type="entry name" value="NADHX_dehydratase"/>
    <property type="match status" value="1"/>
</dbReference>
<sequence length="519" mass="53671">MTGTSPRVWSWPRVRCSRHQEVAMVANVYTGEQIRAAEQPLLEAGRGLTLMRRAAYGLAHHIAALHRLERGSGIYGTQITALIGPGNNGGDGLWALAQLARRGASVSAVLTRSRAHPEALQAFRAAGGREVERVPSRTQVLVDAVVGTGFRGEFRRPEVPGLEILDDDAASRPLVVACDLPSGVNADTGAAGDGVLAADHTVTFGGLKLGLLAGRGGTLSGTVHTVRIGVEEHLPKTLVQLTTAQQVAAVNPPKPSDHKYSRGVLHVVAGSSAFPGAAVLTAGAAVCTGVGMVTLHAPAAVRSQVLSTYPEVVGAPAPGGGAEMSACDGVVIGPGLGQEQWRLAEAESVLERALDSGAACVLDASGLQLIRDQLHRRGGLNKNVLITPHLGEARRIARMLRDRVLTGMLETDSAAADPVEATRRLAGKLDCSVLLKGTTTVIASPQGEVVLHRAQAPGLATAGTGDVLTGILGALCVTQERNWLAVAPRAVSMHTRAAHRIDPAGQGRFGASALIGALG</sequence>
<evidence type="ECO:0000313" key="22">
    <source>
        <dbReference type="EMBL" id="TLP77170.1"/>
    </source>
</evidence>
<comment type="cofactor">
    <cofactor evidence="17">
        <name>Mg(2+)</name>
        <dbReference type="ChEBI" id="CHEBI:18420"/>
    </cofactor>
</comment>
<comment type="subunit">
    <text evidence="17">Homotetramer.</text>
</comment>
<evidence type="ECO:0000256" key="16">
    <source>
        <dbReference type="ARBA" id="ARBA00049209"/>
    </source>
</evidence>
<dbReference type="EC" id="5.1.99.6" evidence="19"/>
<dbReference type="InterPro" id="IPR004443">
    <property type="entry name" value="YjeF_N_dom"/>
</dbReference>
<keyword evidence="6 17" id="KW-0547">Nucleotide-binding</keyword>
<keyword evidence="13" id="KW-0511">Multifunctional enzyme</keyword>
<keyword evidence="7 17" id="KW-0067">ATP-binding</keyword>
<comment type="similarity">
    <text evidence="17">Belongs to the NnrD/CARKD family.</text>
</comment>
<keyword evidence="12 17" id="KW-0456">Lyase</keyword>
<evidence type="ECO:0000256" key="5">
    <source>
        <dbReference type="ARBA" id="ARBA00022723"/>
    </source>
</evidence>
<dbReference type="SUPFAM" id="SSF64153">
    <property type="entry name" value="YjeF N-terminal domain-like"/>
    <property type="match status" value="1"/>
</dbReference>
<organism evidence="22 23">
    <name type="scientific">Nesterenkonia sphaerica</name>
    <dbReference type="NCBI Taxonomy" id="1804988"/>
    <lineage>
        <taxon>Bacteria</taxon>
        <taxon>Bacillati</taxon>
        <taxon>Actinomycetota</taxon>
        <taxon>Actinomycetes</taxon>
        <taxon>Micrococcales</taxon>
        <taxon>Micrococcaceae</taxon>
        <taxon>Nesterenkonia</taxon>
    </lineage>
</organism>
<keyword evidence="10 17" id="KW-0520">NAD</keyword>
<evidence type="ECO:0000256" key="7">
    <source>
        <dbReference type="ARBA" id="ARBA00022840"/>
    </source>
</evidence>
<keyword evidence="23" id="KW-1185">Reference proteome</keyword>
<evidence type="ECO:0000256" key="13">
    <source>
        <dbReference type="ARBA" id="ARBA00023268"/>
    </source>
</evidence>
<evidence type="ECO:0000256" key="19">
    <source>
        <dbReference type="PIRNR" id="PIRNR017184"/>
    </source>
</evidence>
<dbReference type="SUPFAM" id="SSF53613">
    <property type="entry name" value="Ribokinase-like"/>
    <property type="match status" value="1"/>
</dbReference>
<evidence type="ECO:0000256" key="14">
    <source>
        <dbReference type="ARBA" id="ARBA00025153"/>
    </source>
</evidence>
<feature type="binding site" evidence="18">
    <location>
        <position position="143"/>
    </location>
    <ligand>
        <name>K(+)</name>
        <dbReference type="ChEBI" id="CHEBI:29103"/>
    </ligand>
</feature>
<accession>A0A5R9AFA7</accession>
<dbReference type="PANTHER" id="PTHR12592:SF0">
    <property type="entry name" value="ATP-DEPENDENT (S)-NAD(P)H-HYDRATE DEHYDRATASE"/>
    <property type="match status" value="1"/>
</dbReference>
<comment type="cofactor">
    <cofactor evidence="18 19">
        <name>K(+)</name>
        <dbReference type="ChEBI" id="CHEBI:29103"/>
    </cofactor>
    <text evidence="18 19">Binds 1 potassium ion per subunit.</text>
</comment>
<comment type="function">
    <text evidence="18">Catalyzes the epimerization of the S- and R-forms of NAD(P)HX, a damaged form of NAD(P)H that is a result of enzymatic or heat-dependent hydration. This is a prerequisite for the S-specific NAD(P)H-hydrate dehydratase to allow the repair of both epimers of NAD(P)HX.</text>
</comment>
<comment type="similarity">
    <text evidence="18">Belongs to the NnrE/AIBP family.</text>
</comment>
<dbReference type="PANTHER" id="PTHR12592">
    <property type="entry name" value="ATP-DEPENDENT (S)-NAD(P)H-HYDRATE DEHYDRATASE FAMILY MEMBER"/>
    <property type="match status" value="1"/>
</dbReference>
<dbReference type="GO" id="GO:0005524">
    <property type="term" value="F:ATP binding"/>
    <property type="evidence" value="ECO:0007669"/>
    <property type="project" value="UniProtKB-UniRule"/>
</dbReference>
<comment type="catalytic activity">
    <reaction evidence="15 17 19">
        <text>(6S)-NADHX + ADP = AMP + phosphate + NADH + H(+)</text>
        <dbReference type="Rhea" id="RHEA:32223"/>
        <dbReference type="ChEBI" id="CHEBI:15378"/>
        <dbReference type="ChEBI" id="CHEBI:43474"/>
        <dbReference type="ChEBI" id="CHEBI:57945"/>
        <dbReference type="ChEBI" id="CHEBI:64074"/>
        <dbReference type="ChEBI" id="CHEBI:456215"/>
        <dbReference type="ChEBI" id="CHEBI:456216"/>
        <dbReference type="EC" id="4.2.1.136"/>
    </reaction>
</comment>
<keyword evidence="11 18" id="KW-0413">Isomerase</keyword>
<dbReference type="OrthoDB" id="9806925at2"/>
<evidence type="ECO:0000256" key="12">
    <source>
        <dbReference type="ARBA" id="ARBA00023239"/>
    </source>
</evidence>
<dbReference type="Pfam" id="PF03853">
    <property type="entry name" value="YjeF_N"/>
    <property type="match status" value="1"/>
</dbReference>
<comment type="similarity">
    <text evidence="3 19">In the N-terminal section; belongs to the NnrE/AIBP family.</text>
</comment>
<evidence type="ECO:0000256" key="3">
    <source>
        <dbReference type="ARBA" id="ARBA00006001"/>
    </source>
</evidence>
<dbReference type="InterPro" id="IPR017953">
    <property type="entry name" value="Carbohydrate_kinase_pred_CS"/>
</dbReference>
<dbReference type="GO" id="GO:0052856">
    <property type="term" value="F:NAD(P)HX epimerase activity"/>
    <property type="evidence" value="ECO:0007669"/>
    <property type="project" value="UniProtKB-UniRule"/>
</dbReference>
<dbReference type="GO" id="GO:0052855">
    <property type="term" value="F:ADP-dependent NAD(P)H-hydrate dehydratase activity"/>
    <property type="evidence" value="ECO:0007669"/>
    <property type="project" value="UniProtKB-UniRule"/>
</dbReference>
<dbReference type="PROSITE" id="PS51385">
    <property type="entry name" value="YJEF_N"/>
    <property type="match status" value="1"/>
</dbReference>
<comment type="catalytic activity">
    <reaction evidence="1 18 19">
        <text>(6R)-NADHX = (6S)-NADHX</text>
        <dbReference type="Rhea" id="RHEA:32215"/>
        <dbReference type="ChEBI" id="CHEBI:64074"/>
        <dbReference type="ChEBI" id="CHEBI:64075"/>
        <dbReference type="EC" id="5.1.99.6"/>
    </reaction>
</comment>
<feature type="binding site" evidence="17">
    <location>
        <begin position="436"/>
        <end position="440"/>
    </location>
    <ligand>
        <name>AMP</name>
        <dbReference type="ChEBI" id="CHEBI:456215"/>
    </ligand>
</feature>
<dbReference type="InterPro" id="IPR029056">
    <property type="entry name" value="Ribokinase-like"/>
</dbReference>
<dbReference type="InterPro" id="IPR000631">
    <property type="entry name" value="CARKD"/>
</dbReference>
<evidence type="ECO:0000259" key="20">
    <source>
        <dbReference type="PROSITE" id="PS51383"/>
    </source>
</evidence>
<keyword evidence="8 17" id="KW-0521">NADP</keyword>
<feature type="binding site" evidence="17">
    <location>
        <position position="335"/>
    </location>
    <ligand>
        <name>(6S)-NADPHX</name>
        <dbReference type="ChEBI" id="CHEBI:64076"/>
    </ligand>
</feature>
<evidence type="ECO:0000256" key="6">
    <source>
        <dbReference type="ARBA" id="ARBA00022741"/>
    </source>
</evidence>
<feature type="binding site" evidence="17">
    <location>
        <position position="277"/>
    </location>
    <ligand>
        <name>(6S)-NADPHX</name>
        <dbReference type="ChEBI" id="CHEBI:64076"/>
    </ligand>
</feature>
<gene>
    <name evidence="17" type="primary">nnrD</name>
    <name evidence="18" type="synonym">nnrE</name>
    <name evidence="22" type="ORF">FEF27_05625</name>
</gene>
<feature type="domain" description="YjeF N-terminal" evidence="21">
    <location>
        <begin position="34"/>
        <end position="236"/>
    </location>
</feature>